<name>A0ACC1WYN6_MELAZ</name>
<evidence type="ECO:0000313" key="2">
    <source>
        <dbReference type="Proteomes" id="UP001164539"/>
    </source>
</evidence>
<evidence type="ECO:0000313" key="1">
    <source>
        <dbReference type="EMBL" id="KAJ4704169.1"/>
    </source>
</evidence>
<sequence length="225" mass="25386">MSKIHPTDNKYRLPLKEKVEVENHLRPSVLTVWKRSSMSFQGTDGFTVFDRHGKLVFRVDNYSRNHRCVTASGLVLMDGAGNALLSLKPQMLSMQYQWNAYREEEEEGGYGKNARSKVFSMRSSSVFFNGGKDKVEVFMGAGKQGETSPDFRIEGSFRSRNCKIRTANGEMVAKIARKRVNSTIMLSDDVFTLVVQPGYSTELIMAFVVILDRISSKAYTPILCS</sequence>
<comment type="caution">
    <text evidence="1">The sequence shown here is derived from an EMBL/GenBank/DDBJ whole genome shotgun (WGS) entry which is preliminary data.</text>
</comment>
<proteinExistence type="predicted"/>
<dbReference type="EMBL" id="CM051405">
    <property type="protein sequence ID" value="KAJ4704169.1"/>
    <property type="molecule type" value="Genomic_DNA"/>
</dbReference>
<organism evidence="1 2">
    <name type="scientific">Melia azedarach</name>
    <name type="common">Chinaberry tree</name>
    <dbReference type="NCBI Taxonomy" id="155640"/>
    <lineage>
        <taxon>Eukaryota</taxon>
        <taxon>Viridiplantae</taxon>
        <taxon>Streptophyta</taxon>
        <taxon>Embryophyta</taxon>
        <taxon>Tracheophyta</taxon>
        <taxon>Spermatophyta</taxon>
        <taxon>Magnoliopsida</taxon>
        <taxon>eudicotyledons</taxon>
        <taxon>Gunneridae</taxon>
        <taxon>Pentapetalae</taxon>
        <taxon>rosids</taxon>
        <taxon>malvids</taxon>
        <taxon>Sapindales</taxon>
        <taxon>Meliaceae</taxon>
        <taxon>Melia</taxon>
    </lineage>
</organism>
<reference evidence="1 2" key="1">
    <citation type="journal article" date="2023" name="Science">
        <title>Complex scaffold remodeling in plant triterpene biosynthesis.</title>
        <authorList>
            <person name="De La Pena R."/>
            <person name="Hodgson H."/>
            <person name="Liu J.C."/>
            <person name="Stephenson M.J."/>
            <person name="Martin A.C."/>
            <person name="Owen C."/>
            <person name="Harkess A."/>
            <person name="Leebens-Mack J."/>
            <person name="Jimenez L.E."/>
            <person name="Osbourn A."/>
            <person name="Sattely E.S."/>
        </authorList>
    </citation>
    <scope>NUCLEOTIDE SEQUENCE [LARGE SCALE GENOMIC DNA]</scope>
    <source>
        <strain evidence="2">cv. JPN11</strain>
        <tissue evidence="1">Leaf</tissue>
    </source>
</reference>
<keyword evidence="2" id="KW-1185">Reference proteome</keyword>
<dbReference type="Proteomes" id="UP001164539">
    <property type="component" value="Chromosome 12"/>
</dbReference>
<gene>
    <name evidence="1" type="ORF">OWV82_021119</name>
</gene>
<accession>A0ACC1WYN6</accession>
<protein>
    <submittedName>
        <fullName evidence="1">Protein LURP-one-related like</fullName>
    </submittedName>
</protein>